<dbReference type="PROSITE" id="PS50909">
    <property type="entry name" value="GAT"/>
    <property type="match status" value="1"/>
</dbReference>
<comment type="subunit">
    <text evidence="1">Component of the ESCRT-0 complex composed of HSE1 and VPS27.</text>
</comment>
<dbReference type="CDD" id="cd21383">
    <property type="entry name" value="GAT_GGA_Tom1-like"/>
    <property type="match status" value="1"/>
</dbReference>
<sequence>MKRFSTLLNRTKSSNSLVQSNAPANSPEASVAKAIREFCETSTDPNSNDEDHVLHLPVIVDAAESSPNAAAAAAQQVKQFLTREWTKKPHVQYHAVMLIRILSDNPGPTFTKNFDKSFIGTVKELLRSSKDRATQQILRETLDSLEVNRSHDEGVQGLVQMWRKEKGQSASLSHVGNRRFGPLPGPQGPPYRGEHNVVHRQLPPPQELASRVEESRNTAKILLQLIGTTPTEEVLSNDLIREFGDRCQSAQKSMQNYINCENPAPDHDTLQTLIETNEQLSLASSRYQRAVLAARRAAGIASPPPDNAESNGGSAFAVPAGPPPGQHGQTNVSAFQSNDSAFQPAGGPLVGAHSNFVQQTPAPQLSPLDKSTNDASNPFADPEDHETDAVALAQHASQPSQSFNIDSEPIYARPRSNTKDLENAYANHAVPTSMREVPAELDSNSNVGRRDRDTTGSEAPNSYTISPADTR</sequence>
<dbReference type="InterPro" id="IPR004152">
    <property type="entry name" value="GAT_dom"/>
</dbReference>
<dbReference type="EMBL" id="CP138589">
    <property type="protein sequence ID" value="WPH03338.1"/>
    <property type="molecule type" value="Genomic_DNA"/>
</dbReference>
<protein>
    <recommendedName>
        <fullName evidence="9">GAT domain-containing protein</fullName>
    </recommendedName>
</protein>
<name>A0AAQ3MAN4_9PEZI</name>
<dbReference type="GO" id="GO:0016192">
    <property type="term" value="P:vesicle-mediated transport"/>
    <property type="evidence" value="ECO:0007669"/>
    <property type="project" value="UniProtKB-ARBA"/>
</dbReference>
<dbReference type="Gene3D" id="1.25.40.90">
    <property type="match status" value="1"/>
</dbReference>
<feature type="compositionally biased region" description="Polar residues" evidence="4">
    <location>
        <begin position="456"/>
        <end position="471"/>
    </location>
</feature>
<feature type="region of interest" description="Disordered" evidence="4">
    <location>
        <begin position="300"/>
        <end position="332"/>
    </location>
</feature>
<dbReference type="GO" id="GO:0035091">
    <property type="term" value="F:phosphatidylinositol binding"/>
    <property type="evidence" value="ECO:0007669"/>
    <property type="project" value="InterPro"/>
</dbReference>
<feature type="domain" description="GAT" evidence="6">
    <location>
        <begin position="203"/>
        <end position="292"/>
    </location>
</feature>
<feature type="compositionally biased region" description="Polar residues" evidence="4">
    <location>
        <begin position="360"/>
        <end position="376"/>
    </location>
</feature>
<dbReference type="InterPro" id="IPR038425">
    <property type="entry name" value="GAT_sf"/>
</dbReference>
<keyword evidence="2" id="KW-0813">Transport</keyword>
<evidence type="ECO:0000313" key="7">
    <source>
        <dbReference type="EMBL" id="WPH03338.1"/>
    </source>
</evidence>
<feature type="compositionally biased region" description="Polar residues" evidence="4">
    <location>
        <begin position="395"/>
        <end position="405"/>
    </location>
</feature>
<dbReference type="SUPFAM" id="SSF48464">
    <property type="entry name" value="ENTH/VHS domain"/>
    <property type="match status" value="1"/>
</dbReference>
<dbReference type="GO" id="GO:0043130">
    <property type="term" value="F:ubiquitin binding"/>
    <property type="evidence" value="ECO:0007669"/>
    <property type="project" value="InterPro"/>
</dbReference>
<dbReference type="GO" id="GO:0007034">
    <property type="term" value="P:vacuolar transport"/>
    <property type="evidence" value="ECO:0007669"/>
    <property type="project" value="UniProtKB-ARBA"/>
</dbReference>
<evidence type="ECO:0000313" key="8">
    <source>
        <dbReference type="Proteomes" id="UP001303373"/>
    </source>
</evidence>
<evidence type="ECO:0000259" key="5">
    <source>
        <dbReference type="PROSITE" id="PS50179"/>
    </source>
</evidence>
<accession>A0AAQ3MAN4</accession>
<evidence type="ECO:0000256" key="1">
    <source>
        <dbReference type="ARBA" id="ARBA00011446"/>
    </source>
</evidence>
<evidence type="ECO:0008006" key="9">
    <source>
        <dbReference type="Google" id="ProtNLM"/>
    </source>
</evidence>
<dbReference type="Gene3D" id="1.20.58.160">
    <property type="match status" value="1"/>
</dbReference>
<dbReference type="PROSITE" id="PS50179">
    <property type="entry name" value="VHS"/>
    <property type="match status" value="1"/>
</dbReference>
<organism evidence="7 8">
    <name type="scientific">Acrodontium crateriforme</name>
    <dbReference type="NCBI Taxonomy" id="150365"/>
    <lineage>
        <taxon>Eukaryota</taxon>
        <taxon>Fungi</taxon>
        <taxon>Dikarya</taxon>
        <taxon>Ascomycota</taxon>
        <taxon>Pezizomycotina</taxon>
        <taxon>Dothideomycetes</taxon>
        <taxon>Dothideomycetidae</taxon>
        <taxon>Mycosphaerellales</taxon>
        <taxon>Teratosphaeriaceae</taxon>
        <taxon>Acrodontium</taxon>
    </lineage>
</organism>
<dbReference type="AlphaFoldDB" id="A0AAQ3MAN4"/>
<dbReference type="Pfam" id="PF03127">
    <property type="entry name" value="GAT"/>
    <property type="match status" value="1"/>
</dbReference>
<keyword evidence="8" id="KW-1185">Reference proteome</keyword>
<gene>
    <name evidence="7" type="ORF">R9X50_00621500</name>
</gene>
<dbReference type="InterPro" id="IPR002014">
    <property type="entry name" value="VHS_dom"/>
</dbReference>
<proteinExistence type="predicted"/>
<evidence type="ECO:0000256" key="3">
    <source>
        <dbReference type="ARBA" id="ARBA00022927"/>
    </source>
</evidence>
<evidence type="ECO:0000256" key="2">
    <source>
        <dbReference type="ARBA" id="ARBA00022448"/>
    </source>
</evidence>
<reference evidence="7 8" key="1">
    <citation type="submission" date="2023-11" db="EMBL/GenBank/DDBJ databases">
        <title>An acidophilic fungus is an integral part of prey digestion in a carnivorous sundew plant.</title>
        <authorList>
            <person name="Tsai I.J."/>
        </authorList>
    </citation>
    <scope>NUCLEOTIDE SEQUENCE [LARGE SCALE GENOMIC DNA]</scope>
    <source>
        <strain evidence="7">169a</strain>
    </source>
</reference>
<keyword evidence="3" id="KW-0653">Protein transport</keyword>
<dbReference type="GO" id="GO:0015031">
    <property type="term" value="P:protein transport"/>
    <property type="evidence" value="ECO:0007669"/>
    <property type="project" value="UniProtKB-KW"/>
</dbReference>
<dbReference type="SUPFAM" id="SSF89009">
    <property type="entry name" value="GAT-like domain"/>
    <property type="match status" value="1"/>
</dbReference>
<dbReference type="InterPro" id="IPR008942">
    <property type="entry name" value="ENTH_VHS"/>
</dbReference>
<feature type="domain" description="VHS" evidence="5">
    <location>
        <begin position="42"/>
        <end position="146"/>
    </location>
</feature>
<feature type="region of interest" description="Disordered" evidence="4">
    <location>
        <begin position="360"/>
        <end position="471"/>
    </location>
</feature>
<evidence type="ECO:0000256" key="4">
    <source>
        <dbReference type="SAM" id="MobiDB-lite"/>
    </source>
</evidence>
<dbReference type="Proteomes" id="UP001303373">
    <property type="component" value="Chromosome 10"/>
</dbReference>
<evidence type="ECO:0000259" key="6">
    <source>
        <dbReference type="PROSITE" id="PS50909"/>
    </source>
</evidence>